<evidence type="ECO:0000313" key="3">
    <source>
        <dbReference type="Proteomes" id="UP001500973"/>
    </source>
</evidence>
<proteinExistence type="predicted"/>
<feature type="compositionally biased region" description="Basic residues" evidence="1">
    <location>
        <begin position="75"/>
        <end position="91"/>
    </location>
</feature>
<protein>
    <submittedName>
        <fullName evidence="2">Uncharacterized protein</fullName>
    </submittedName>
</protein>
<reference evidence="3" key="1">
    <citation type="journal article" date="2019" name="Int. J. Syst. Evol. Microbiol.">
        <title>The Global Catalogue of Microorganisms (GCM) 10K type strain sequencing project: providing services to taxonomists for standard genome sequencing and annotation.</title>
        <authorList>
            <consortium name="The Broad Institute Genomics Platform"/>
            <consortium name="The Broad Institute Genome Sequencing Center for Infectious Disease"/>
            <person name="Wu L."/>
            <person name="Ma J."/>
        </authorList>
    </citation>
    <scope>NUCLEOTIDE SEQUENCE [LARGE SCALE GENOMIC DNA]</scope>
    <source>
        <strain evidence="3">JCM 11756</strain>
    </source>
</reference>
<dbReference type="RefSeq" id="WP_344009658.1">
    <property type="nucleotide sequence ID" value="NZ_BAAAIZ010000005.1"/>
</dbReference>
<evidence type="ECO:0000256" key="1">
    <source>
        <dbReference type="SAM" id="MobiDB-lite"/>
    </source>
</evidence>
<evidence type="ECO:0000313" key="2">
    <source>
        <dbReference type="EMBL" id="GAA1415229.1"/>
    </source>
</evidence>
<accession>A0ABP4JA85</accession>
<name>A0ABP4JA85_9ACTN</name>
<keyword evidence="3" id="KW-1185">Reference proteome</keyword>
<dbReference type="EMBL" id="BAAAIZ010000005">
    <property type="protein sequence ID" value="GAA1415229.1"/>
    <property type="molecule type" value="Genomic_DNA"/>
</dbReference>
<gene>
    <name evidence="2" type="ORF">GCM10009601_04490</name>
</gene>
<sequence>MSAVIAISIGTLILAGVIYDIARLITPNEPRCPPLARLRSRRAALEDAERWCVGLRLHGRIDEATYQHRMSGLARGRRRPVTNRTASTRRT</sequence>
<dbReference type="Proteomes" id="UP001500973">
    <property type="component" value="Unassembled WGS sequence"/>
</dbReference>
<feature type="region of interest" description="Disordered" evidence="1">
    <location>
        <begin position="71"/>
        <end position="91"/>
    </location>
</feature>
<organism evidence="2 3">
    <name type="scientific">Streptomyces thermospinosisporus</name>
    <dbReference type="NCBI Taxonomy" id="161482"/>
    <lineage>
        <taxon>Bacteria</taxon>
        <taxon>Bacillati</taxon>
        <taxon>Actinomycetota</taxon>
        <taxon>Actinomycetes</taxon>
        <taxon>Kitasatosporales</taxon>
        <taxon>Streptomycetaceae</taxon>
        <taxon>Streptomyces</taxon>
    </lineage>
</organism>
<comment type="caution">
    <text evidence="2">The sequence shown here is derived from an EMBL/GenBank/DDBJ whole genome shotgun (WGS) entry which is preliminary data.</text>
</comment>